<evidence type="ECO:0000256" key="1">
    <source>
        <dbReference type="SAM" id="MobiDB-lite"/>
    </source>
</evidence>
<dbReference type="CDD" id="cd18186">
    <property type="entry name" value="BTB_POZ_ZBTB_KLHL-like"/>
    <property type="match status" value="1"/>
</dbReference>
<dbReference type="OrthoDB" id="5275938at2759"/>
<feature type="region of interest" description="Disordered" evidence="1">
    <location>
        <begin position="1"/>
        <end position="23"/>
    </location>
</feature>
<feature type="compositionally biased region" description="Low complexity" evidence="1">
    <location>
        <begin position="1"/>
        <end position="13"/>
    </location>
</feature>
<dbReference type="EMBL" id="CP086357">
    <property type="protein sequence ID" value="UNI19316.1"/>
    <property type="molecule type" value="Genomic_DNA"/>
</dbReference>
<evidence type="ECO:0008006" key="4">
    <source>
        <dbReference type="Google" id="ProtNLM"/>
    </source>
</evidence>
<protein>
    <recommendedName>
        <fullName evidence="4">BTB domain-containing protein</fullName>
    </recommendedName>
</protein>
<keyword evidence="3" id="KW-1185">Reference proteome</keyword>
<dbReference type="GeneID" id="72067456"/>
<dbReference type="RefSeq" id="XP_047842797.1">
    <property type="nucleotide sequence ID" value="XM_047986814.1"/>
</dbReference>
<evidence type="ECO:0000313" key="2">
    <source>
        <dbReference type="EMBL" id="UNI19316.1"/>
    </source>
</evidence>
<sequence length="366" mass="39262">MANTSASTSAAANHPPGGRGVDVLVASTVPDASIPRDQTSRESTSAAVVVAAPGGDVVLVVGKRRARIQVFSVVLRNSSRVFEAMLRPEFAEGAKLFLNTHGSAPVDIELPEDDPDAMGKLCKMLHCTADAGASPGGAQSLLDLARAADKYDLVSRVVFPATQWLTELMKRPAVRDAELLLGLMAAYTLKHATGFANLSRALMMQHAGSWCDLLKGLPDVDGLAHELLVALEEARSYIHACVCETVNNLAMMSAINSCLCTLEKPDIVNRWFLGLGGSQFLTINLTTLQTLSIVHLSRDVYHLSHLGSDHLSGLRHVCGRNPRPLLTEVVYGIVAKKLASFKGLCLRCFDRKNRYVGATGGCRLAH</sequence>
<name>A0A9Q8QHJ8_9HYPO</name>
<dbReference type="KEGG" id="ptkz:JDV02_005507"/>
<organism evidence="2 3">
    <name type="scientific">Purpureocillium takamizusanense</name>
    <dbReference type="NCBI Taxonomy" id="2060973"/>
    <lineage>
        <taxon>Eukaryota</taxon>
        <taxon>Fungi</taxon>
        <taxon>Dikarya</taxon>
        <taxon>Ascomycota</taxon>
        <taxon>Pezizomycotina</taxon>
        <taxon>Sordariomycetes</taxon>
        <taxon>Hypocreomycetidae</taxon>
        <taxon>Hypocreales</taxon>
        <taxon>Ophiocordycipitaceae</taxon>
        <taxon>Purpureocillium</taxon>
    </lineage>
</organism>
<dbReference type="Gene3D" id="3.30.710.10">
    <property type="entry name" value="Potassium Channel Kv1.1, Chain A"/>
    <property type="match status" value="1"/>
</dbReference>
<proteinExistence type="predicted"/>
<dbReference type="AlphaFoldDB" id="A0A9Q8QHJ8"/>
<gene>
    <name evidence="2" type="ORF">JDV02_005507</name>
</gene>
<dbReference type="Proteomes" id="UP000829364">
    <property type="component" value="Chromosome 4"/>
</dbReference>
<evidence type="ECO:0000313" key="3">
    <source>
        <dbReference type="Proteomes" id="UP000829364"/>
    </source>
</evidence>
<accession>A0A9Q8QHJ8</accession>
<dbReference type="InterPro" id="IPR011333">
    <property type="entry name" value="SKP1/BTB/POZ_sf"/>
</dbReference>
<reference evidence="2" key="1">
    <citation type="submission" date="2021-11" db="EMBL/GenBank/DDBJ databases">
        <title>Purpureocillium_takamizusanense_genome.</title>
        <authorList>
            <person name="Nguyen N.-H."/>
        </authorList>
    </citation>
    <scope>NUCLEOTIDE SEQUENCE</scope>
    <source>
        <strain evidence="2">PT3</strain>
    </source>
</reference>